<dbReference type="GO" id="GO:0009062">
    <property type="term" value="P:fatty acid catabolic process"/>
    <property type="evidence" value="ECO:0007669"/>
    <property type="project" value="InterPro"/>
</dbReference>
<dbReference type="GO" id="GO:0008670">
    <property type="term" value="F:2,4-dienoyl-CoA reductase (NADPH) activity"/>
    <property type="evidence" value="ECO:0007669"/>
    <property type="project" value="InterPro"/>
</dbReference>
<sequence>MPVPQEKYLSPIWRDGLYKDKVLFCTGGAGTICSMQVRAFVALGGNACIVGRNVEKTESAAKDIATVRTGAKVIGLGNVDVKDPAILKAAADKCAKELGGIDFAIAGAAGNFLAPMSQLSSNAFKTVMDIDALGSFNTAKAVLPYLIESAKKNKNSGKSNPTGTGGRILFISASMHFRGQPLQAHVMAAKAAVDQISNAISIEYGPYGITSNVLTPGPIAETEGMERLARAGDRDGAAQGYLRRIPLGRMGETKEIADAMVYLFSEAASYVNGTTLVVDGGQWRTNSSGDEGFSKYPDFILSGEEVTGVKSGRRSKL</sequence>
<reference evidence="6" key="1">
    <citation type="journal article" date="2020" name="Stud. Mycol.">
        <title>101 Dothideomycetes genomes: a test case for predicting lifestyles and emergence of pathogens.</title>
        <authorList>
            <person name="Haridas S."/>
            <person name="Albert R."/>
            <person name="Binder M."/>
            <person name="Bloem J."/>
            <person name="Labutti K."/>
            <person name="Salamov A."/>
            <person name="Andreopoulos B."/>
            <person name="Baker S."/>
            <person name="Barry K."/>
            <person name="Bills G."/>
            <person name="Bluhm B."/>
            <person name="Cannon C."/>
            <person name="Castanera R."/>
            <person name="Culley D."/>
            <person name="Daum C."/>
            <person name="Ezra D."/>
            <person name="Gonzalez J."/>
            <person name="Henrissat B."/>
            <person name="Kuo A."/>
            <person name="Liang C."/>
            <person name="Lipzen A."/>
            <person name="Lutzoni F."/>
            <person name="Magnuson J."/>
            <person name="Mondo S."/>
            <person name="Nolan M."/>
            <person name="Ohm R."/>
            <person name="Pangilinan J."/>
            <person name="Park H.-J."/>
            <person name="Ramirez L."/>
            <person name="Alfaro M."/>
            <person name="Sun H."/>
            <person name="Tritt A."/>
            <person name="Yoshinaga Y."/>
            <person name="Zwiers L.-H."/>
            <person name="Turgeon B."/>
            <person name="Goodwin S."/>
            <person name="Spatafora J."/>
            <person name="Crous P."/>
            <person name="Grigoriev I."/>
        </authorList>
    </citation>
    <scope>NUCLEOTIDE SEQUENCE</scope>
    <source>
        <strain evidence="6">CBS 113389</strain>
    </source>
</reference>
<accession>A0A6A6PPT9</accession>
<dbReference type="InterPro" id="IPR036291">
    <property type="entry name" value="NAD(P)-bd_dom_sf"/>
</dbReference>
<dbReference type="InterPro" id="IPR002347">
    <property type="entry name" value="SDR_fam"/>
</dbReference>
<dbReference type="Proteomes" id="UP000799767">
    <property type="component" value="Unassembled WGS sequence"/>
</dbReference>
<gene>
    <name evidence="6" type="ORF">BDY17DRAFT_299468</name>
</gene>
<protein>
    <recommendedName>
        <fullName evidence="3">2,4-dienoyl-CoA reductase [(3E)-enoyl-CoA-producing]</fullName>
        <ecNumber evidence="3">1.3.1.124</ecNumber>
    </recommendedName>
</protein>
<dbReference type="PANTHER" id="PTHR43296:SF2">
    <property type="entry name" value="PEROXISOMAL 2,4-DIENOYL-COA REDUCTASE [(3E)-ENOYL-COA-PRODUCING]"/>
    <property type="match status" value="1"/>
</dbReference>
<evidence type="ECO:0000256" key="5">
    <source>
        <dbReference type="ARBA" id="ARBA00048340"/>
    </source>
</evidence>
<comment type="catalytic activity">
    <reaction evidence="5">
        <text>a (2E,4Z)-dienoyl-CoA + NADPH + H(+) = a 4,5-saturated-(3E)-enoyl-CoA + NADP(+)</text>
        <dbReference type="Rhea" id="RHEA:61892"/>
        <dbReference type="ChEBI" id="CHEBI:15378"/>
        <dbReference type="ChEBI" id="CHEBI:57783"/>
        <dbReference type="ChEBI" id="CHEBI:58349"/>
        <dbReference type="ChEBI" id="CHEBI:85099"/>
        <dbReference type="ChEBI" id="CHEBI:85493"/>
        <dbReference type="EC" id="1.3.1.124"/>
    </reaction>
</comment>
<dbReference type="AlphaFoldDB" id="A0A6A6PPT9"/>
<dbReference type="RefSeq" id="XP_033588261.1">
    <property type="nucleotide sequence ID" value="XM_033733917.1"/>
</dbReference>
<dbReference type="Pfam" id="PF13561">
    <property type="entry name" value="adh_short_C2"/>
    <property type="match status" value="1"/>
</dbReference>
<dbReference type="EC" id="1.3.1.124" evidence="3"/>
<dbReference type="SUPFAM" id="SSF51735">
    <property type="entry name" value="NAD(P)-binding Rossmann-fold domains"/>
    <property type="match status" value="1"/>
</dbReference>
<evidence type="ECO:0000256" key="2">
    <source>
        <dbReference type="ARBA" id="ARBA00023002"/>
    </source>
</evidence>
<evidence type="ECO:0000256" key="3">
    <source>
        <dbReference type="ARBA" id="ARBA00026117"/>
    </source>
</evidence>
<keyword evidence="2" id="KW-0560">Oxidoreductase</keyword>
<keyword evidence="7" id="KW-1185">Reference proteome</keyword>
<evidence type="ECO:0000313" key="6">
    <source>
        <dbReference type="EMBL" id="KAF2481691.1"/>
    </source>
</evidence>
<dbReference type="OrthoDB" id="2136131at2759"/>
<dbReference type="PRINTS" id="PR00081">
    <property type="entry name" value="GDHRDH"/>
</dbReference>
<evidence type="ECO:0000256" key="1">
    <source>
        <dbReference type="ARBA" id="ARBA00022857"/>
    </source>
</evidence>
<dbReference type="CDD" id="cd05369">
    <property type="entry name" value="TER_DECR_SDR_a"/>
    <property type="match status" value="1"/>
</dbReference>
<dbReference type="GO" id="GO:0005777">
    <property type="term" value="C:peroxisome"/>
    <property type="evidence" value="ECO:0007669"/>
    <property type="project" value="TreeGrafter"/>
</dbReference>
<dbReference type="InterPro" id="IPR045017">
    <property type="entry name" value="DECR2-like"/>
</dbReference>
<dbReference type="GeneID" id="54474919"/>
<dbReference type="EMBL" id="MU001637">
    <property type="protein sequence ID" value="KAF2481691.1"/>
    <property type="molecule type" value="Genomic_DNA"/>
</dbReference>
<name>A0A6A6PPT9_9PEZI</name>
<dbReference type="PANTHER" id="PTHR43296">
    <property type="entry name" value="PEROXISOMAL 2,4-DIENOYL-COA REDUCTASE"/>
    <property type="match status" value="1"/>
</dbReference>
<proteinExistence type="predicted"/>
<dbReference type="Gene3D" id="3.40.50.720">
    <property type="entry name" value="NAD(P)-binding Rossmann-like Domain"/>
    <property type="match status" value="1"/>
</dbReference>
<keyword evidence="1" id="KW-0521">NADP</keyword>
<comment type="catalytic activity">
    <reaction evidence="4">
        <text>a (2E,4E)-dienoyl-CoA + NADPH + H(+) = a 4,5-saturated-(3E)-enoyl-CoA + NADP(+)</text>
        <dbReference type="Rhea" id="RHEA:45912"/>
        <dbReference type="ChEBI" id="CHEBI:15378"/>
        <dbReference type="ChEBI" id="CHEBI:57783"/>
        <dbReference type="ChEBI" id="CHEBI:58349"/>
        <dbReference type="ChEBI" id="CHEBI:85101"/>
        <dbReference type="ChEBI" id="CHEBI:85493"/>
        <dbReference type="EC" id="1.3.1.124"/>
    </reaction>
</comment>
<evidence type="ECO:0000313" key="7">
    <source>
        <dbReference type="Proteomes" id="UP000799767"/>
    </source>
</evidence>
<organism evidence="6 7">
    <name type="scientific">Neohortaea acidophila</name>
    <dbReference type="NCBI Taxonomy" id="245834"/>
    <lineage>
        <taxon>Eukaryota</taxon>
        <taxon>Fungi</taxon>
        <taxon>Dikarya</taxon>
        <taxon>Ascomycota</taxon>
        <taxon>Pezizomycotina</taxon>
        <taxon>Dothideomycetes</taxon>
        <taxon>Dothideomycetidae</taxon>
        <taxon>Mycosphaerellales</taxon>
        <taxon>Teratosphaeriaceae</taxon>
        <taxon>Neohortaea</taxon>
    </lineage>
</organism>
<evidence type="ECO:0000256" key="4">
    <source>
        <dbReference type="ARBA" id="ARBA00048009"/>
    </source>
</evidence>